<dbReference type="InterPro" id="IPR013320">
    <property type="entry name" value="ConA-like_dom_sf"/>
</dbReference>
<dbReference type="InterPro" id="IPR001079">
    <property type="entry name" value="Galectin_CRD"/>
</dbReference>
<dbReference type="AlphaFoldDB" id="A0A9W2YQL2"/>
<dbReference type="GeneID" id="129922521"/>
<dbReference type="OrthoDB" id="8443340at2759"/>
<keyword evidence="4" id="KW-1185">Reference proteome</keyword>
<name>A0A9W2YQL2_BIOGL</name>
<organism evidence="4 5">
    <name type="scientific">Biomphalaria glabrata</name>
    <name type="common">Bloodfluke planorb</name>
    <name type="synonym">Freshwater snail</name>
    <dbReference type="NCBI Taxonomy" id="6526"/>
    <lineage>
        <taxon>Eukaryota</taxon>
        <taxon>Metazoa</taxon>
        <taxon>Spiralia</taxon>
        <taxon>Lophotrochozoa</taxon>
        <taxon>Mollusca</taxon>
        <taxon>Gastropoda</taxon>
        <taxon>Heterobranchia</taxon>
        <taxon>Euthyneura</taxon>
        <taxon>Panpulmonata</taxon>
        <taxon>Hygrophila</taxon>
        <taxon>Lymnaeoidea</taxon>
        <taxon>Planorbidae</taxon>
        <taxon>Biomphalaria</taxon>
    </lineage>
</organism>
<proteinExistence type="predicted"/>
<reference evidence="5" key="1">
    <citation type="submission" date="2025-08" db="UniProtKB">
        <authorList>
            <consortium name="RefSeq"/>
        </authorList>
    </citation>
    <scope>IDENTIFICATION</scope>
</reference>
<dbReference type="SMART" id="SM00276">
    <property type="entry name" value="GLECT"/>
    <property type="match status" value="1"/>
</dbReference>
<evidence type="ECO:0000313" key="4">
    <source>
        <dbReference type="Proteomes" id="UP001165740"/>
    </source>
</evidence>
<gene>
    <name evidence="5" type="primary">LOC129922521</name>
</gene>
<dbReference type="Gene3D" id="2.60.120.200">
    <property type="match status" value="1"/>
</dbReference>
<dbReference type="SUPFAM" id="SSF49899">
    <property type="entry name" value="Concanavalin A-like lectins/glucanases"/>
    <property type="match status" value="1"/>
</dbReference>
<protein>
    <recommendedName>
        <fullName evidence="2">Galectin</fullName>
    </recommendedName>
</protein>
<accession>A0A9W2YQL2</accession>
<dbReference type="PROSITE" id="PS51304">
    <property type="entry name" value="GALECTIN"/>
    <property type="match status" value="1"/>
</dbReference>
<evidence type="ECO:0000256" key="1">
    <source>
        <dbReference type="ARBA" id="ARBA00022734"/>
    </source>
</evidence>
<dbReference type="Pfam" id="PF00337">
    <property type="entry name" value="Gal-bind_lectin"/>
    <property type="match status" value="1"/>
</dbReference>
<sequence length="253" mass="29153">MAWRLKDLVQRGVIAHLSVFICPQMYQVESTTPLFRFTFHQDLQMAGCLTEIYTGIIHLACAMKCLNTQKCPSFVYIPETAYCEICADGYTVTGLTFIPGSGTYLVRNLQDVNRTLPNSNDMDVQIGFPGNMVPGEMLYLRAVLIGSGNWWMNLYQNTDNRLFHFRRRNDGVYTYHALNTMQNGGWGYENRLQDFPYVIGKSFELHMLFKSSYATIYFNRQFMNTYDSQGRALMETGHFIGLYGEMFVEELAI</sequence>
<dbReference type="Proteomes" id="UP001165740">
    <property type="component" value="Chromosome 13"/>
</dbReference>
<dbReference type="RefSeq" id="XP_055865043.1">
    <property type="nucleotide sequence ID" value="XM_056009068.1"/>
</dbReference>
<keyword evidence="1 2" id="KW-0430">Lectin</keyword>
<evidence type="ECO:0000256" key="2">
    <source>
        <dbReference type="RuleBase" id="RU102079"/>
    </source>
</evidence>
<dbReference type="GO" id="GO:0030246">
    <property type="term" value="F:carbohydrate binding"/>
    <property type="evidence" value="ECO:0007669"/>
    <property type="project" value="UniProtKB-UniRule"/>
</dbReference>
<evidence type="ECO:0000259" key="3">
    <source>
        <dbReference type="PROSITE" id="PS51304"/>
    </source>
</evidence>
<feature type="domain" description="Galectin" evidence="3">
    <location>
        <begin position="124"/>
        <end position="253"/>
    </location>
</feature>
<evidence type="ECO:0000313" key="5">
    <source>
        <dbReference type="RefSeq" id="XP_055865043.1"/>
    </source>
</evidence>
<dbReference type="SMART" id="SM00908">
    <property type="entry name" value="Gal-bind_lectin"/>
    <property type="match status" value="1"/>
</dbReference>